<organism evidence="1 2">
    <name type="scientific">Acetobacter conturbans</name>
    <dbReference type="NCBI Taxonomy" id="1737472"/>
    <lineage>
        <taxon>Bacteria</taxon>
        <taxon>Pseudomonadati</taxon>
        <taxon>Pseudomonadota</taxon>
        <taxon>Alphaproteobacteria</taxon>
        <taxon>Acetobacterales</taxon>
        <taxon>Acetobacteraceae</taxon>
        <taxon>Acetobacter</taxon>
    </lineage>
</organism>
<evidence type="ECO:0000313" key="1">
    <source>
        <dbReference type="EMBL" id="NHN88366.1"/>
    </source>
</evidence>
<proteinExistence type="predicted"/>
<protein>
    <recommendedName>
        <fullName evidence="3">Nucleoside-diphosphate sugar epimerase</fullName>
    </recommendedName>
</protein>
<dbReference type="RefSeq" id="WP_242010108.1">
    <property type="nucleotide sequence ID" value="NZ_WOSY01000005.1"/>
</dbReference>
<comment type="caution">
    <text evidence="1">The sequence shown here is derived from an EMBL/GenBank/DDBJ whole genome shotgun (WGS) entry which is preliminary data.</text>
</comment>
<dbReference type="InterPro" id="IPR009367">
    <property type="entry name" value="Elm1-like"/>
</dbReference>
<dbReference type="Proteomes" id="UP000631653">
    <property type="component" value="Unassembled WGS sequence"/>
</dbReference>
<sequence>MFPSPSRIAVVAEDLAGMRSQAFGLADYINLPSRFCAVRASGLLHRRLPSSLWPRPLLALSEKPVPARDDLVFSVAGKGGAVGAALRHEGRAVVQIQNPRIRPDRFDLVIANHHDEMEGPNVLLSRTALHGLTTAKLAAARAHWLDTLRVPDRPLLAALVGGANGRFRFGREEAESLADRLASAARQTGAKLFITTSRRTGPEATAVLRDAVESVHGTLWSDGEDNPYRGLIACADWLVVTADSVSMISEAVASSVPVYVQRLPGKSRRIGLFLATLEDAGRIRMFEGDVENWPVTPLDDTPLVAHEMCERLGLSRLLQTGA</sequence>
<evidence type="ECO:0000313" key="2">
    <source>
        <dbReference type="Proteomes" id="UP000631653"/>
    </source>
</evidence>
<name>A0ABX0JY12_9PROT</name>
<dbReference type="Pfam" id="PF06258">
    <property type="entry name" value="Mito_fiss_Elm1"/>
    <property type="match status" value="1"/>
</dbReference>
<keyword evidence="2" id="KW-1185">Reference proteome</keyword>
<dbReference type="PANTHER" id="PTHR33986:SF15">
    <property type="entry name" value="MITOCHONDRIAL FISSION PROTEIN ELM1"/>
    <property type="match status" value="1"/>
</dbReference>
<reference evidence="1 2" key="1">
    <citation type="journal article" date="2020" name="Int. J. Syst. Evol. Microbiol.">
        <title>Novel acetic acid bacteria from cider fermentations: Acetobacter conturbans sp. nov. and Acetobacter fallax sp. nov.</title>
        <authorList>
            <person name="Sombolestani A.S."/>
            <person name="Cleenwerck I."/>
            <person name="Cnockaert M."/>
            <person name="Borremans W."/>
            <person name="Wieme A.D."/>
            <person name="De Vuyst L."/>
            <person name="Vandamme P."/>
        </authorList>
    </citation>
    <scope>NUCLEOTIDE SEQUENCE [LARGE SCALE GENOMIC DNA]</scope>
    <source>
        <strain evidence="1 2">LMG 1627</strain>
    </source>
</reference>
<dbReference type="EMBL" id="WOSY01000005">
    <property type="protein sequence ID" value="NHN88366.1"/>
    <property type="molecule type" value="Genomic_DNA"/>
</dbReference>
<gene>
    <name evidence="1" type="ORF">GOB81_06950</name>
</gene>
<accession>A0ABX0JY12</accession>
<dbReference type="PANTHER" id="PTHR33986">
    <property type="entry name" value="OS02G0535700 PROTEIN"/>
    <property type="match status" value="1"/>
</dbReference>
<evidence type="ECO:0008006" key="3">
    <source>
        <dbReference type="Google" id="ProtNLM"/>
    </source>
</evidence>